<keyword evidence="3" id="KW-0413">Isomerase</keyword>
<dbReference type="InterPro" id="IPR020622">
    <property type="entry name" value="Ala_racemase_pyridoxalP-BS"/>
</dbReference>
<dbReference type="SMART" id="SM01005">
    <property type="entry name" value="Ala_racemase_C"/>
    <property type="match status" value="1"/>
</dbReference>
<dbReference type="InterPro" id="IPR009006">
    <property type="entry name" value="Ala_racemase/Decarboxylase_C"/>
</dbReference>
<dbReference type="RefSeq" id="WP_023929336.1">
    <property type="nucleotide sequence ID" value="NZ_KI669458.1"/>
</dbReference>
<protein>
    <recommendedName>
        <fullName evidence="6">Alanine racemase C-terminal domain-containing protein</fullName>
    </recommendedName>
</protein>
<dbReference type="EMBL" id="AZJJ01000001">
    <property type="protein sequence ID" value="ETD27509.1"/>
    <property type="molecule type" value="Genomic_DNA"/>
</dbReference>
<dbReference type="STRING" id="1357399.HMPREF2087_00427"/>
<feature type="domain" description="Alanine racemase C-terminal" evidence="6">
    <location>
        <begin position="245"/>
        <end position="357"/>
    </location>
</feature>
<dbReference type="Gene3D" id="2.40.37.10">
    <property type="entry name" value="Lyase, Ornithine Decarboxylase, Chain A, domain 1"/>
    <property type="match status" value="1"/>
</dbReference>
<evidence type="ECO:0000256" key="4">
    <source>
        <dbReference type="PIRSR" id="PIRSR600821-50"/>
    </source>
</evidence>
<evidence type="ECO:0000256" key="2">
    <source>
        <dbReference type="ARBA" id="ARBA00022898"/>
    </source>
</evidence>
<organism evidence="7 8">
    <name type="scientific">Helicobacter canis NCTC 12740</name>
    <dbReference type="NCBI Taxonomy" id="1357399"/>
    <lineage>
        <taxon>Bacteria</taxon>
        <taxon>Pseudomonadati</taxon>
        <taxon>Campylobacterota</taxon>
        <taxon>Epsilonproteobacteria</taxon>
        <taxon>Campylobacterales</taxon>
        <taxon>Helicobacteraceae</taxon>
        <taxon>Helicobacter</taxon>
    </lineage>
</organism>
<name>V8CJJ9_9HELI</name>
<dbReference type="AlphaFoldDB" id="V8CJJ9"/>
<dbReference type="SUPFAM" id="SSF50621">
    <property type="entry name" value="Alanine racemase C-terminal domain-like"/>
    <property type="match status" value="1"/>
</dbReference>
<dbReference type="GO" id="GO:0030170">
    <property type="term" value="F:pyridoxal phosphate binding"/>
    <property type="evidence" value="ECO:0007669"/>
    <property type="project" value="TreeGrafter"/>
</dbReference>
<dbReference type="PRINTS" id="PR00992">
    <property type="entry name" value="ALARACEMASE"/>
</dbReference>
<dbReference type="InterPro" id="IPR001608">
    <property type="entry name" value="Ala_racemase_N"/>
</dbReference>
<dbReference type="InterPro" id="IPR000821">
    <property type="entry name" value="Ala_racemase"/>
</dbReference>
<dbReference type="PATRIC" id="fig|1357399.3.peg.450"/>
<dbReference type="NCBIfam" id="NF000791">
    <property type="entry name" value="PRK00053.2-2"/>
    <property type="match status" value="1"/>
</dbReference>
<comment type="caution">
    <text evidence="7">The sequence shown here is derived from an EMBL/GenBank/DDBJ whole genome shotgun (WGS) entry which is preliminary data.</text>
</comment>
<evidence type="ECO:0000256" key="1">
    <source>
        <dbReference type="ARBA" id="ARBA00001933"/>
    </source>
</evidence>
<evidence type="ECO:0000256" key="5">
    <source>
        <dbReference type="PIRSR" id="PIRSR600821-52"/>
    </source>
</evidence>
<dbReference type="PROSITE" id="PS00395">
    <property type="entry name" value="ALANINE_RACEMASE"/>
    <property type="match status" value="1"/>
</dbReference>
<dbReference type="PANTHER" id="PTHR30511">
    <property type="entry name" value="ALANINE RACEMASE"/>
    <property type="match status" value="1"/>
</dbReference>
<gene>
    <name evidence="7" type="ORF">HMPREF2087_00427</name>
</gene>
<evidence type="ECO:0000313" key="7">
    <source>
        <dbReference type="EMBL" id="ETD27509.1"/>
    </source>
</evidence>
<dbReference type="Pfam" id="PF00842">
    <property type="entry name" value="Ala_racemase_C"/>
    <property type="match status" value="1"/>
</dbReference>
<dbReference type="GO" id="GO:0009252">
    <property type="term" value="P:peptidoglycan biosynthetic process"/>
    <property type="evidence" value="ECO:0007669"/>
    <property type="project" value="TreeGrafter"/>
</dbReference>
<feature type="binding site" evidence="5">
    <location>
        <position position="312"/>
    </location>
    <ligand>
        <name>substrate</name>
    </ligand>
</feature>
<comment type="cofactor">
    <cofactor evidence="1 4">
        <name>pyridoxal 5'-phosphate</name>
        <dbReference type="ChEBI" id="CHEBI:597326"/>
    </cofactor>
</comment>
<proteinExistence type="predicted"/>
<dbReference type="GO" id="GO:0005829">
    <property type="term" value="C:cytosol"/>
    <property type="evidence" value="ECO:0007669"/>
    <property type="project" value="TreeGrafter"/>
</dbReference>
<evidence type="ECO:0000256" key="3">
    <source>
        <dbReference type="ARBA" id="ARBA00023235"/>
    </source>
</evidence>
<dbReference type="Proteomes" id="UP000018688">
    <property type="component" value="Unassembled WGS sequence"/>
</dbReference>
<dbReference type="InterPro" id="IPR011079">
    <property type="entry name" value="Ala_racemase_C"/>
</dbReference>
<dbReference type="PANTHER" id="PTHR30511:SF0">
    <property type="entry name" value="ALANINE RACEMASE, CATABOLIC-RELATED"/>
    <property type="match status" value="1"/>
</dbReference>
<dbReference type="GO" id="GO:0008784">
    <property type="term" value="F:alanine racemase activity"/>
    <property type="evidence" value="ECO:0007669"/>
    <property type="project" value="InterPro"/>
</dbReference>
<feature type="binding site" evidence="5">
    <location>
        <position position="129"/>
    </location>
    <ligand>
        <name>substrate</name>
    </ligand>
</feature>
<dbReference type="GO" id="GO:0030632">
    <property type="term" value="P:D-alanine biosynthetic process"/>
    <property type="evidence" value="ECO:0007669"/>
    <property type="project" value="TreeGrafter"/>
</dbReference>
<evidence type="ECO:0000259" key="6">
    <source>
        <dbReference type="SMART" id="SM01005"/>
    </source>
</evidence>
<dbReference type="HOGENOM" id="CLU_028393_2_2_7"/>
<evidence type="ECO:0000313" key="8">
    <source>
        <dbReference type="Proteomes" id="UP000018688"/>
    </source>
</evidence>
<dbReference type="eggNOG" id="COG0787">
    <property type="taxonomic scope" value="Bacteria"/>
</dbReference>
<keyword evidence="2 4" id="KW-0663">Pyridoxal phosphate</keyword>
<feature type="modified residue" description="N6-(pyridoxal phosphate)lysine" evidence="4">
    <location>
        <position position="37"/>
    </location>
</feature>
<keyword evidence="8" id="KW-1185">Reference proteome</keyword>
<dbReference type="Gene3D" id="3.20.20.10">
    <property type="entry name" value="Alanine racemase"/>
    <property type="match status" value="1"/>
</dbReference>
<sequence length="357" mass="39354">MAYIRLDSKAFFHNLTAITNELSKACPTTPNLALVLKDNAYGHGLRQMAHLAKEASIESVFVKNYEEAISIAQLFDTITALYGEIPPNAPSNIWASIPSLQALESCITAHKNAHQTRNIELKIDIGMHRNGIAINELDSALAQLEEAEHIKLAGVFGHNGYGDNDDESFFTSVQAFREITDKVRKWCEARNYPMPRFHSLSTSGALRLGLHNANGNDLGDLVRIGIGAYGYHTSELPLHIALKPIASLYAQKISSLYLKKGDKIGYGGVSVVEQDGVFSTYDVGYGDGLLRVDSRQNLTCASGEKILPVMSMDCFSCQSEREEICVFDDVRAWAKEFGTIPYMILTHLSPALKRVVV</sequence>
<reference evidence="7 8" key="1">
    <citation type="submission" date="2013-10" db="EMBL/GenBank/DDBJ databases">
        <title>The Genome Sequence of Helicobacter canis NCTC 12740.</title>
        <authorList>
            <consortium name="The Broad Institute Genomics Platform"/>
            <person name="Earl A."/>
            <person name="Fox J.G."/>
            <person name="Shen Z."/>
            <person name="Young S.K."/>
            <person name="Zeng Q."/>
            <person name="Gargeya S."/>
            <person name="Fitzgerald M."/>
            <person name="Abouelleil A."/>
            <person name="Alvarado L."/>
            <person name="Chapman S.B."/>
            <person name="Gainer-Dewar J."/>
            <person name="Goldberg J."/>
            <person name="Griggs A."/>
            <person name="Gujja S."/>
            <person name="Hansen M."/>
            <person name="Howarth C."/>
            <person name="Imamovic A."/>
            <person name="Ireland A."/>
            <person name="Larimer J."/>
            <person name="McCowan C."/>
            <person name="Murphy C."/>
            <person name="Pearson M."/>
            <person name="Poon T.W."/>
            <person name="Priest M."/>
            <person name="Roberts A."/>
            <person name="Saif S."/>
            <person name="Shea T."/>
            <person name="Sykes S."/>
            <person name="Wortman J."/>
            <person name="Nusbaum C."/>
            <person name="Birren B."/>
        </authorList>
    </citation>
    <scope>NUCLEOTIDE SEQUENCE [LARGE SCALE GENOMIC DNA]</scope>
    <source>
        <strain evidence="7 8">NCTC 12740</strain>
    </source>
</reference>
<dbReference type="InterPro" id="IPR029066">
    <property type="entry name" value="PLP-binding_barrel"/>
</dbReference>
<accession>V8CJJ9</accession>
<dbReference type="SUPFAM" id="SSF51419">
    <property type="entry name" value="PLP-binding barrel"/>
    <property type="match status" value="1"/>
</dbReference>
<dbReference type="Pfam" id="PF01168">
    <property type="entry name" value="Ala_racemase_N"/>
    <property type="match status" value="1"/>
</dbReference>
<dbReference type="OrthoDB" id="9813814at2"/>